<reference evidence="3" key="1">
    <citation type="submission" date="2010-11" db="EMBL/GenBank/DDBJ databases">
        <title>The complete sequence of chromosome of Oceanithermus profundus DSM 14977.</title>
        <authorList>
            <consortium name="US DOE Joint Genome Institute (JGI-PGF)"/>
            <person name="Lucas S."/>
            <person name="Copeland A."/>
            <person name="Lapidus A."/>
            <person name="Bruce D."/>
            <person name="Goodwin L."/>
            <person name="Pitluck S."/>
            <person name="Kyrpides N."/>
            <person name="Mavromatis K."/>
            <person name="Pagani I."/>
            <person name="Ivanova N."/>
            <person name="Zhang X."/>
            <person name="Brettin T."/>
            <person name="Detter J.C."/>
            <person name="Tapia R."/>
            <person name="Han C."/>
            <person name="Land M."/>
            <person name="Hauser L."/>
            <person name="Markowitz V."/>
            <person name="Cheng J.-F."/>
            <person name="Hugenholtz P."/>
            <person name="Woyke T."/>
            <person name="Wu D."/>
            <person name="Tindall B."/>
            <person name="Faehnrich R."/>
            <person name="Brambilla E."/>
            <person name="Klenk H.-P."/>
            <person name="Eisen J.A."/>
        </authorList>
    </citation>
    <scope>NUCLEOTIDE SEQUENCE [LARGE SCALE GENOMIC DNA]</scope>
    <source>
        <strain evidence="3">DSM 14977 / NBRC 100410 / VKM B-2274 / 506</strain>
    </source>
</reference>
<accession>E4U9P6</accession>
<protein>
    <submittedName>
        <fullName evidence="2">Uncharacterized protein</fullName>
    </submittedName>
</protein>
<dbReference type="KEGG" id="opr:Ocepr_1757"/>
<feature type="region of interest" description="Disordered" evidence="1">
    <location>
        <begin position="70"/>
        <end position="90"/>
    </location>
</feature>
<feature type="region of interest" description="Disordered" evidence="1">
    <location>
        <begin position="31"/>
        <end position="54"/>
    </location>
</feature>
<evidence type="ECO:0000313" key="2">
    <source>
        <dbReference type="EMBL" id="ADR37210.1"/>
    </source>
</evidence>
<dbReference type="HOGENOM" id="CLU_1775547_0_0_0"/>
<proteinExistence type="predicted"/>
<dbReference type="OrthoDB" id="9863629at2"/>
<feature type="compositionally biased region" description="Low complexity" evidence="1">
    <location>
        <begin position="31"/>
        <end position="53"/>
    </location>
</feature>
<sequence length="146" mass="15534" precursor="true">MNGRTLNLLIAVLALLLVAGLVLKLRERPQPAAAPAEPPAAATAAEATDPDPAGRTIVTEQGATIVLEGSLASEAQNPPKAEPAAPLNTLPPSELALTDVKEYASENGLTVLVLRDGSKLLVNDFVYEQLPESIRFRLDYQRGEER</sequence>
<dbReference type="AlphaFoldDB" id="E4U9P6"/>
<dbReference type="STRING" id="670487.Ocepr_1757"/>
<evidence type="ECO:0000256" key="1">
    <source>
        <dbReference type="SAM" id="MobiDB-lite"/>
    </source>
</evidence>
<dbReference type="EMBL" id="CP002361">
    <property type="protein sequence ID" value="ADR37210.1"/>
    <property type="molecule type" value="Genomic_DNA"/>
</dbReference>
<gene>
    <name evidence="2" type="ordered locus">Ocepr_1757</name>
</gene>
<organism evidence="2 3">
    <name type="scientific">Oceanithermus profundus (strain DSM 14977 / NBRC 100410 / VKM B-2274 / 506)</name>
    <dbReference type="NCBI Taxonomy" id="670487"/>
    <lineage>
        <taxon>Bacteria</taxon>
        <taxon>Thermotogati</taxon>
        <taxon>Deinococcota</taxon>
        <taxon>Deinococci</taxon>
        <taxon>Thermales</taxon>
        <taxon>Thermaceae</taxon>
        <taxon>Oceanithermus</taxon>
    </lineage>
</organism>
<evidence type="ECO:0000313" key="3">
    <source>
        <dbReference type="Proteomes" id="UP000008722"/>
    </source>
</evidence>
<name>E4U9P6_OCEP5</name>
<dbReference type="RefSeq" id="WP_013458380.1">
    <property type="nucleotide sequence ID" value="NC_014761.1"/>
</dbReference>
<dbReference type="Proteomes" id="UP000008722">
    <property type="component" value="Chromosome"/>
</dbReference>
<reference evidence="2 3" key="2">
    <citation type="journal article" date="2011" name="Stand. Genomic Sci.">
        <title>Complete genome sequence of Oceanithermus profundus type strain (506).</title>
        <authorList>
            <person name="Pati A."/>
            <person name="Zhang X."/>
            <person name="Lapidus A."/>
            <person name="Nolan M."/>
            <person name="Lucas S."/>
            <person name="Del Rio T.G."/>
            <person name="Tice H."/>
            <person name="Cheng J.F."/>
            <person name="Tapia R."/>
            <person name="Han C."/>
            <person name="Goodwin L."/>
            <person name="Pitluck S."/>
            <person name="Liolios K."/>
            <person name="Pagani I."/>
            <person name="Ivanova N."/>
            <person name="Mavromatis K."/>
            <person name="Chen A."/>
            <person name="Palaniappan K."/>
            <person name="Hauser L."/>
            <person name="Jeffries C.D."/>
            <person name="Brambilla E.M."/>
            <person name="Rohl A."/>
            <person name="Mwirichia R."/>
            <person name="Rohde M."/>
            <person name="Tindall B.J."/>
            <person name="Sikorski J."/>
            <person name="Wirth R."/>
            <person name="Goker M."/>
            <person name="Woyke T."/>
            <person name="Detter J.C."/>
            <person name="Bristow J."/>
            <person name="Eisen J.A."/>
            <person name="Markowitz V."/>
            <person name="Hugenholtz P."/>
            <person name="Kyrpides N.C."/>
            <person name="Klenk H.P."/>
            <person name="Land M."/>
        </authorList>
    </citation>
    <scope>NUCLEOTIDE SEQUENCE [LARGE SCALE GENOMIC DNA]</scope>
    <source>
        <strain evidence="3">DSM 14977 / NBRC 100410 / VKM B-2274 / 506</strain>
    </source>
</reference>
<keyword evidence="3" id="KW-1185">Reference proteome</keyword>